<dbReference type="Pfam" id="PF07681">
    <property type="entry name" value="DoxX"/>
    <property type="match status" value="1"/>
</dbReference>
<keyword evidence="3 5" id="KW-1133">Transmembrane helix</keyword>
<organism evidence="6 7">
    <name type="scientific">Faunimonas pinastri</name>
    <dbReference type="NCBI Taxonomy" id="1855383"/>
    <lineage>
        <taxon>Bacteria</taxon>
        <taxon>Pseudomonadati</taxon>
        <taxon>Pseudomonadota</taxon>
        <taxon>Alphaproteobacteria</taxon>
        <taxon>Hyphomicrobiales</taxon>
        <taxon>Afifellaceae</taxon>
        <taxon>Faunimonas</taxon>
    </lineage>
</organism>
<sequence length="165" mass="18515">MTPETHAGHRTERGILFLLRIGIGWTFLWAAIHHFGNNAYVSGFLSSTKTFNAIYAPMAHSSFTPVLAFLVEYGHLLIGLSLISGLLVRASAPFAIMIMVLYWTAHMDFPYIENVNNFLVDYHLVYALALGLLIIRRAGHIVGLDAWASRLTFVRNSPLLRWLTA</sequence>
<protein>
    <submittedName>
        <fullName evidence="6">Thiosulfate dehydrogenase [quinone] large subunit</fullName>
    </submittedName>
</protein>
<keyword evidence="7" id="KW-1185">Reference proteome</keyword>
<dbReference type="OrthoDB" id="8447156at2"/>
<dbReference type="Proteomes" id="UP000199647">
    <property type="component" value="Unassembled WGS sequence"/>
</dbReference>
<dbReference type="InterPro" id="IPR032808">
    <property type="entry name" value="DoxX"/>
</dbReference>
<keyword evidence="4 5" id="KW-0472">Membrane</keyword>
<evidence type="ECO:0000313" key="6">
    <source>
        <dbReference type="EMBL" id="SEQ96392.1"/>
    </source>
</evidence>
<dbReference type="AlphaFoldDB" id="A0A1H9KBC9"/>
<feature type="transmembrane region" description="Helical" evidence="5">
    <location>
        <begin position="115"/>
        <end position="135"/>
    </location>
</feature>
<comment type="subcellular location">
    <subcellularLocation>
        <location evidence="1">Membrane</location>
        <topology evidence="1">Multi-pass membrane protein</topology>
    </subcellularLocation>
</comment>
<reference evidence="6 7" key="1">
    <citation type="submission" date="2016-10" db="EMBL/GenBank/DDBJ databases">
        <authorList>
            <person name="de Groot N.N."/>
        </authorList>
    </citation>
    <scope>NUCLEOTIDE SEQUENCE [LARGE SCALE GENOMIC DNA]</scope>
    <source>
        <strain evidence="6 7">A52C2</strain>
    </source>
</reference>
<proteinExistence type="predicted"/>
<evidence type="ECO:0000256" key="1">
    <source>
        <dbReference type="ARBA" id="ARBA00004141"/>
    </source>
</evidence>
<feature type="transmembrane region" description="Helical" evidence="5">
    <location>
        <begin position="52"/>
        <end position="71"/>
    </location>
</feature>
<evidence type="ECO:0000256" key="3">
    <source>
        <dbReference type="ARBA" id="ARBA00022989"/>
    </source>
</evidence>
<dbReference type="GO" id="GO:0016020">
    <property type="term" value="C:membrane"/>
    <property type="evidence" value="ECO:0007669"/>
    <property type="project" value="UniProtKB-SubCell"/>
</dbReference>
<evidence type="ECO:0000256" key="5">
    <source>
        <dbReference type="SAM" id="Phobius"/>
    </source>
</evidence>
<evidence type="ECO:0000256" key="4">
    <source>
        <dbReference type="ARBA" id="ARBA00023136"/>
    </source>
</evidence>
<keyword evidence="2 5" id="KW-0812">Transmembrane</keyword>
<feature type="transmembrane region" description="Helical" evidence="5">
    <location>
        <begin position="78"/>
        <end position="103"/>
    </location>
</feature>
<evidence type="ECO:0000313" key="7">
    <source>
        <dbReference type="Proteomes" id="UP000199647"/>
    </source>
</evidence>
<accession>A0A1H9KBC9</accession>
<gene>
    <name evidence="6" type="ORF">SAMN05216548_109144</name>
</gene>
<evidence type="ECO:0000256" key="2">
    <source>
        <dbReference type="ARBA" id="ARBA00022692"/>
    </source>
</evidence>
<dbReference type="STRING" id="1855383.SAMN05216548_109144"/>
<dbReference type="EMBL" id="FOFG01000009">
    <property type="protein sequence ID" value="SEQ96392.1"/>
    <property type="molecule type" value="Genomic_DNA"/>
</dbReference>
<dbReference type="RefSeq" id="WP_092497247.1">
    <property type="nucleotide sequence ID" value="NZ_FOFG01000009.1"/>
</dbReference>
<feature type="transmembrane region" description="Helical" evidence="5">
    <location>
        <begin position="15"/>
        <end position="32"/>
    </location>
</feature>
<name>A0A1H9KBC9_9HYPH</name>